<dbReference type="RefSeq" id="XP_022577116.1">
    <property type="nucleotide sequence ID" value="XM_022727585.1"/>
</dbReference>
<evidence type="ECO:0000313" key="2">
    <source>
        <dbReference type="EMBL" id="OJJ42606.1"/>
    </source>
</evidence>
<dbReference type="GeneID" id="34614049"/>
<keyword evidence="1" id="KW-0732">Signal</keyword>
<gene>
    <name evidence="2" type="ORF">ASPZODRAFT_20375</name>
</gene>
<evidence type="ECO:0000256" key="1">
    <source>
        <dbReference type="SAM" id="SignalP"/>
    </source>
</evidence>
<name>A0A1L9S623_9EURO</name>
<organism evidence="2 3">
    <name type="scientific">Penicilliopsis zonata CBS 506.65</name>
    <dbReference type="NCBI Taxonomy" id="1073090"/>
    <lineage>
        <taxon>Eukaryota</taxon>
        <taxon>Fungi</taxon>
        <taxon>Dikarya</taxon>
        <taxon>Ascomycota</taxon>
        <taxon>Pezizomycotina</taxon>
        <taxon>Eurotiomycetes</taxon>
        <taxon>Eurotiomycetidae</taxon>
        <taxon>Eurotiales</taxon>
        <taxon>Aspergillaceae</taxon>
        <taxon>Penicilliopsis</taxon>
    </lineage>
</organism>
<dbReference type="Proteomes" id="UP000184188">
    <property type="component" value="Unassembled WGS sequence"/>
</dbReference>
<protein>
    <recommendedName>
        <fullName evidence="4">Lysine-specific metallo-endopeptidase domain-containing protein</fullName>
    </recommendedName>
</protein>
<evidence type="ECO:0000313" key="3">
    <source>
        <dbReference type="Proteomes" id="UP000184188"/>
    </source>
</evidence>
<accession>A0A1L9S623</accession>
<feature type="signal peptide" evidence="1">
    <location>
        <begin position="1"/>
        <end position="19"/>
    </location>
</feature>
<dbReference type="AlphaFoldDB" id="A0A1L9S623"/>
<dbReference type="OrthoDB" id="4259138at2759"/>
<keyword evidence="3" id="KW-1185">Reference proteome</keyword>
<proteinExistence type="predicted"/>
<sequence>MARFCLLFVFLLLFSWTQASEFDIVYTEEVPATCYGLDARLNKWEAEAKELYSTGMQAVLNVGTNLVAQKSFTAFLGVEFHYVNSVAVPVDQNLFNKVQTTISLANNFLSGRGYPQMRVKPRVYCGDEFLQQRQWTDIALDSTGEKVKRPESEQASTGQPFYSIGEVYSQVPWLAGRVPFWLPAEKGYMFTEAPEGGSFCEGTESAFGITYIGVPGQHYLRGTQQQSVTPFMDFISLCTDAFVDSSHVDTLGHYGYIDPTSGVGLEFILPESATLVHEIAHLVTGNLGYDPKELNLDPLRLMIRDHGSSALRDMLALDPALKADNAESYVYFLVAWWQYYKYKDSGKPAAAFYPGFAVSWDY</sequence>
<dbReference type="VEuPathDB" id="FungiDB:ASPZODRAFT_20375"/>
<reference evidence="3" key="1">
    <citation type="journal article" date="2017" name="Genome Biol.">
        <title>Comparative genomics reveals high biological diversity and specific adaptations in the industrially and medically important fungal genus Aspergillus.</title>
        <authorList>
            <person name="de Vries R.P."/>
            <person name="Riley R."/>
            <person name="Wiebenga A."/>
            <person name="Aguilar-Osorio G."/>
            <person name="Amillis S."/>
            <person name="Uchima C.A."/>
            <person name="Anderluh G."/>
            <person name="Asadollahi M."/>
            <person name="Askin M."/>
            <person name="Barry K."/>
            <person name="Battaglia E."/>
            <person name="Bayram O."/>
            <person name="Benocci T."/>
            <person name="Braus-Stromeyer S.A."/>
            <person name="Caldana C."/>
            <person name="Canovas D."/>
            <person name="Cerqueira G.C."/>
            <person name="Chen F."/>
            <person name="Chen W."/>
            <person name="Choi C."/>
            <person name="Clum A."/>
            <person name="Dos Santos R.A."/>
            <person name="Damasio A.R."/>
            <person name="Diallinas G."/>
            <person name="Emri T."/>
            <person name="Fekete E."/>
            <person name="Flipphi M."/>
            <person name="Freyberg S."/>
            <person name="Gallo A."/>
            <person name="Gournas C."/>
            <person name="Habgood R."/>
            <person name="Hainaut M."/>
            <person name="Harispe M.L."/>
            <person name="Henrissat B."/>
            <person name="Hilden K.S."/>
            <person name="Hope R."/>
            <person name="Hossain A."/>
            <person name="Karabika E."/>
            <person name="Karaffa L."/>
            <person name="Karanyi Z."/>
            <person name="Krasevec N."/>
            <person name="Kuo A."/>
            <person name="Kusch H."/>
            <person name="LaButti K."/>
            <person name="Lagendijk E.L."/>
            <person name="Lapidus A."/>
            <person name="Levasseur A."/>
            <person name="Lindquist E."/>
            <person name="Lipzen A."/>
            <person name="Logrieco A.F."/>
            <person name="MacCabe A."/>
            <person name="Maekelae M.R."/>
            <person name="Malavazi I."/>
            <person name="Melin P."/>
            <person name="Meyer V."/>
            <person name="Mielnichuk N."/>
            <person name="Miskei M."/>
            <person name="Molnar A.P."/>
            <person name="Mule G."/>
            <person name="Ngan C.Y."/>
            <person name="Orejas M."/>
            <person name="Orosz E."/>
            <person name="Ouedraogo J.P."/>
            <person name="Overkamp K.M."/>
            <person name="Park H.-S."/>
            <person name="Perrone G."/>
            <person name="Piumi F."/>
            <person name="Punt P.J."/>
            <person name="Ram A.F."/>
            <person name="Ramon A."/>
            <person name="Rauscher S."/>
            <person name="Record E."/>
            <person name="Riano-Pachon D.M."/>
            <person name="Robert V."/>
            <person name="Roehrig J."/>
            <person name="Ruller R."/>
            <person name="Salamov A."/>
            <person name="Salih N.S."/>
            <person name="Samson R.A."/>
            <person name="Sandor E."/>
            <person name="Sanguinetti M."/>
            <person name="Schuetze T."/>
            <person name="Sepcic K."/>
            <person name="Shelest E."/>
            <person name="Sherlock G."/>
            <person name="Sophianopoulou V."/>
            <person name="Squina F.M."/>
            <person name="Sun H."/>
            <person name="Susca A."/>
            <person name="Todd R.B."/>
            <person name="Tsang A."/>
            <person name="Unkles S.E."/>
            <person name="van de Wiele N."/>
            <person name="van Rossen-Uffink D."/>
            <person name="Oliveira J.V."/>
            <person name="Vesth T.C."/>
            <person name="Visser J."/>
            <person name="Yu J.-H."/>
            <person name="Zhou M."/>
            <person name="Andersen M.R."/>
            <person name="Archer D.B."/>
            <person name="Baker S.E."/>
            <person name="Benoit I."/>
            <person name="Brakhage A.A."/>
            <person name="Braus G.H."/>
            <person name="Fischer R."/>
            <person name="Frisvad J.C."/>
            <person name="Goldman G.H."/>
            <person name="Houbraken J."/>
            <person name="Oakley B."/>
            <person name="Pocsi I."/>
            <person name="Scazzocchio C."/>
            <person name="Seiboth B."/>
            <person name="vanKuyk P.A."/>
            <person name="Wortman J."/>
            <person name="Dyer P.S."/>
            <person name="Grigoriev I.V."/>
        </authorList>
    </citation>
    <scope>NUCLEOTIDE SEQUENCE [LARGE SCALE GENOMIC DNA]</scope>
    <source>
        <strain evidence="3">CBS 506.65</strain>
    </source>
</reference>
<evidence type="ECO:0008006" key="4">
    <source>
        <dbReference type="Google" id="ProtNLM"/>
    </source>
</evidence>
<dbReference type="EMBL" id="KV878358">
    <property type="protein sequence ID" value="OJJ42606.1"/>
    <property type="molecule type" value="Genomic_DNA"/>
</dbReference>
<feature type="chain" id="PRO_5009887520" description="Lysine-specific metallo-endopeptidase domain-containing protein" evidence="1">
    <location>
        <begin position="20"/>
        <end position="362"/>
    </location>
</feature>